<comment type="caution">
    <text evidence="1">The sequence shown here is derived from an EMBL/GenBank/DDBJ whole genome shotgun (WGS) entry which is preliminary data.</text>
</comment>
<name>A0ABW5XQW0_9SPHI</name>
<evidence type="ECO:0000313" key="1">
    <source>
        <dbReference type="EMBL" id="MFD2865628.1"/>
    </source>
</evidence>
<evidence type="ECO:0000313" key="2">
    <source>
        <dbReference type="Proteomes" id="UP001597601"/>
    </source>
</evidence>
<proteinExistence type="predicted"/>
<keyword evidence="2" id="KW-1185">Reference proteome</keyword>
<dbReference type="Pfam" id="PF13557">
    <property type="entry name" value="Phenol_MetA_deg"/>
    <property type="match status" value="1"/>
</dbReference>
<protein>
    <submittedName>
        <fullName evidence="1">Transporter</fullName>
    </submittedName>
</protein>
<dbReference type="Proteomes" id="UP001597601">
    <property type="component" value="Unassembled WGS sequence"/>
</dbReference>
<dbReference type="RefSeq" id="WP_377128291.1">
    <property type="nucleotide sequence ID" value="NZ_JBHUHN010000001.1"/>
</dbReference>
<sequence>MINLQRLLALAILFTVTINVYGQVDNTRKTYSLFKPLPRALMREDMETDRPDITETPYTVEAGHIQYEADLVNYERQRSTESLKQTWLINQANIKVGLLKNTSLQLVVQTYGKDITKDLVTMDKQTNQGFGDITVRVKQNLYGNYNGNFSIAVMPYIKFPTNRYADNKSYEEGLIVPVSFKLLHDWKIGLQVEGDRLKDDEEEGMHTELLQTLVLSHVLFKKLEVMGETYYTYNFKDHQIRNFVNAALQLEISPDVKVDAGINYGLQHEAKKNYFAGIAFRY</sequence>
<organism evidence="1 2">
    <name type="scientific">Mucilaginibacter antarcticus</name>
    <dbReference type="NCBI Taxonomy" id="1855725"/>
    <lineage>
        <taxon>Bacteria</taxon>
        <taxon>Pseudomonadati</taxon>
        <taxon>Bacteroidota</taxon>
        <taxon>Sphingobacteriia</taxon>
        <taxon>Sphingobacteriales</taxon>
        <taxon>Sphingobacteriaceae</taxon>
        <taxon>Mucilaginibacter</taxon>
    </lineage>
</organism>
<reference evidence="2" key="1">
    <citation type="journal article" date="2019" name="Int. J. Syst. Evol. Microbiol.">
        <title>The Global Catalogue of Microorganisms (GCM) 10K type strain sequencing project: providing services to taxonomists for standard genome sequencing and annotation.</title>
        <authorList>
            <consortium name="The Broad Institute Genomics Platform"/>
            <consortium name="The Broad Institute Genome Sequencing Center for Infectious Disease"/>
            <person name="Wu L."/>
            <person name="Ma J."/>
        </authorList>
    </citation>
    <scope>NUCLEOTIDE SEQUENCE [LARGE SCALE GENOMIC DNA]</scope>
    <source>
        <strain evidence="2">KCTC 52232</strain>
    </source>
</reference>
<dbReference type="InterPro" id="IPR025737">
    <property type="entry name" value="FApF"/>
</dbReference>
<accession>A0ABW5XQW0</accession>
<dbReference type="EMBL" id="JBHUON010000015">
    <property type="protein sequence ID" value="MFD2865628.1"/>
    <property type="molecule type" value="Genomic_DNA"/>
</dbReference>
<gene>
    <name evidence="1" type="ORF">ACFSYC_13085</name>
</gene>